<dbReference type="OrthoDB" id="9816296at2"/>
<dbReference type="Pfam" id="PF13977">
    <property type="entry name" value="TetR_C_6"/>
    <property type="match status" value="1"/>
</dbReference>
<dbReference type="SUPFAM" id="SSF48498">
    <property type="entry name" value="Tetracyclin repressor-like, C-terminal domain"/>
    <property type="match status" value="1"/>
</dbReference>
<evidence type="ECO:0000313" key="8">
    <source>
        <dbReference type="Proteomes" id="UP000319263"/>
    </source>
</evidence>
<keyword evidence="4" id="KW-0804">Transcription</keyword>
<feature type="domain" description="HTH tetR-type" evidence="6">
    <location>
        <begin position="6"/>
        <end position="66"/>
    </location>
</feature>
<evidence type="ECO:0000256" key="1">
    <source>
        <dbReference type="ARBA" id="ARBA00022491"/>
    </source>
</evidence>
<keyword evidence="1" id="KW-0678">Repressor</keyword>
<dbReference type="SUPFAM" id="SSF46689">
    <property type="entry name" value="Homeodomain-like"/>
    <property type="match status" value="1"/>
</dbReference>
<name>A0A516Q043_9ACTN</name>
<dbReference type="PRINTS" id="PR00455">
    <property type="entry name" value="HTHTETR"/>
</dbReference>
<gene>
    <name evidence="7" type="ORF">FOE78_13525</name>
</gene>
<keyword evidence="3 5" id="KW-0238">DNA-binding</keyword>
<feature type="DNA-binding region" description="H-T-H motif" evidence="5">
    <location>
        <begin position="29"/>
        <end position="48"/>
    </location>
</feature>
<protein>
    <submittedName>
        <fullName evidence="7">TetR family transcriptional regulator</fullName>
    </submittedName>
</protein>
<reference evidence="7 8" key="1">
    <citation type="submission" date="2019-07" db="EMBL/GenBank/DDBJ databases">
        <title>Microlunatus dokdonensis sp. nov. isolated from the rhizospheric soil of the wild plant Elymus tsukushiensis.</title>
        <authorList>
            <person name="Ghim S.-Y."/>
            <person name="Hwang Y.-J."/>
            <person name="Son J.-S."/>
            <person name="Shin J.-H."/>
        </authorList>
    </citation>
    <scope>NUCLEOTIDE SEQUENCE [LARGE SCALE GENOMIC DNA]</scope>
    <source>
        <strain evidence="7 8">KUDC0627</strain>
    </source>
</reference>
<accession>A0A516Q043</accession>
<evidence type="ECO:0000256" key="3">
    <source>
        <dbReference type="ARBA" id="ARBA00023125"/>
    </source>
</evidence>
<dbReference type="KEGG" id="mik:FOE78_13525"/>
<dbReference type="InterPro" id="IPR036271">
    <property type="entry name" value="Tet_transcr_reg_TetR-rel_C_sf"/>
</dbReference>
<dbReference type="InterPro" id="IPR001647">
    <property type="entry name" value="HTH_TetR"/>
</dbReference>
<dbReference type="InterPro" id="IPR050109">
    <property type="entry name" value="HTH-type_TetR-like_transc_reg"/>
</dbReference>
<dbReference type="GO" id="GO:0003700">
    <property type="term" value="F:DNA-binding transcription factor activity"/>
    <property type="evidence" value="ECO:0007669"/>
    <property type="project" value="TreeGrafter"/>
</dbReference>
<evidence type="ECO:0000256" key="2">
    <source>
        <dbReference type="ARBA" id="ARBA00023015"/>
    </source>
</evidence>
<dbReference type="PANTHER" id="PTHR30055:SF234">
    <property type="entry name" value="HTH-TYPE TRANSCRIPTIONAL REGULATOR BETI"/>
    <property type="match status" value="1"/>
</dbReference>
<dbReference type="EMBL" id="CP041692">
    <property type="protein sequence ID" value="QDP96790.1"/>
    <property type="molecule type" value="Genomic_DNA"/>
</dbReference>
<dbReference type="GO" id="GO:0000976">
    <property type="term" value="F:transcription cis-regulatory region binding"/>
    <property type="evidence" value="ECO:0007669"/>
    <property type="project" value="TreeGrafter"/>
</dbReference>
<dbReference type="InterPro" id="IPR009057">
    <property type="entry name" value="Homeodomain-like_sf"/>
</dbReference>
<dbReference type="Pfam" id="PF00440">
    <property type="entry name" value="TetR_N"/>
    <property type="match status" value="1"/>
</dbReference>
<sequence>MIAMTTTTHRSVLDAVIRIIAERGLDGVSIREVAGAAGVSIGTVQYYGRSKDDLLVAAFEDVVETIGTRWSAEAAKGKVAVALRDAIMANLPLDEERAREGRVYIAFLARAAVDPRLAAVQQRFLAAQRTACAQGFRIAVDRGQAQPGLDPVRAAATTVALVDGLLVQLLTDPSGLSHALVLKIIKDHLARYLLPRSHRR</sequence>
<dbReference type="PANTHER" id="PTHR30055">
    <property type="entry name" value="HTH-TYPE TRANSCRIPTIONAL REGULATOR RUTR"/>
    <property type="match status" value="1"/>
</dbReference>
<dbReference type="AlphaFoldDB" id="A0A516Q043"/>
<proteinExistence type="predicted"/>
<evidence type="ECO:0000256" key="4">
    <source>
        <dbReference type="ARBA" id="ARBA00023163"/>
    </source>
</evidence>
<evidence type="ECO:0000256" key="5">
    <source>
        <dbReference type="PROSITE-ProRule" id="PRU00335"/>
    </source>
</evidence>
<dbReference type="Gene3D" id="1.10.357.10">
    <property type="entry name" value="Tetracycline Repressor, domain 2"/>
    <property type="match status" value="1"/>
</dbReference>
<dbReference type="InterPro" id="IPR039538">
    <property type="entry name" value="BetI_C"/>
</dbReference>
<evidence type="ECO:0000313" key="7">
    <source>
        <dbReference type="EMBL" id="QDP96790.1"/>
    </source>
</evidence>
<organism evidence="7 8">
    <name type="scientific">Microlunatus elymi</name>
    <dbReference type="NCBI Taxonomy" id="2596828"/>
    <lineage>
        <taxon>Bacteria</taxon>
        <taxon>Bacillati</taxon>
        <taxon>Actinomycetota</taxon>
        <taxon>Actinomycetes</taxon>
        <taxon>Propionibacteriales</taxon>
        <taxon>Propionibacteriaceae</taxon>
        <taxon>Microlunatus</taxon>
    </lineage>
</organism>
<dbReference type="PROSITE" id="PS50977">
    <property type="entry name" value="HTH_TETR_2"/>
    <property type="match status" value="1"/>
</dbReference>
<dbReference type="Proteomes" id="UP000319263">
    <property type="component" value="Chromosome"/>
</dbReference>
<evidence type="ECO:0000259" key="6">
    <source>
        <dbReference type="PROSITE" id="PS50977"/>
    </source>
</evidence>
<keyword evidence="2" id="KW-0805">Transcription regulation</keyword>
<keyword evidence="8" id="KW-1185">Reference proteome</keyword>